<dbReference type="Proteomes" id="UP001596025">
    <property type="component" value="Unassembled WGS sequence"/>
</dbReference>
<comment type="caution">
    <text evidence="1">The sequence shown here is derived from an EMBL/GenBank/DDBJ whole genome shotgun (WGS) entry which is preliminary data.</text>
</comment>
<dbReference type="Gene3D" id="2.60.40.1890">
    <property type="entry name" value="PCu(A)C copper chaperone"/>
    <property type="match status" value="1"/>
</dbReference>
<dbReference type="RefSeq" id="WP_387988126.1">
    <property type="nucleotide sequence ID" value="NZ_JBHSGR010000007.1"/>
</dbReference>
<dbReference type="InterPro" id="IPR036182">
    <property type="entry name" value="PCuAC_sf"/>
</dbReference>
<keyword evidence="2" id="KW-1185">Reference proteome</keyword>
<evidence type="ECO:0000313" key="1">
    <source>
        <dbReference type="EMBL" id="MFC4693407.1"/>
    </source>
</evidence>
<accession>A0ABV9LIS0</accession>
<organism evidence="1 2">
    <name type="scientific">Geodermatophilus arenarius</name>
    <dbReference type="NCBI Taxonomy" id="1137990"/>
    <lineage>
        <taxon>Bacteria</taxon>
        <taxon>Bacillati</taxon>
        <taxon>Actinomycetota</taxon>
        <taxon>Actinomycetes</taxon>
        <taxon>Geodermatophilales</taxon>
        <taxon>Geodermatophilaceae</taxon>
        <taxon>Geodermatophilus</taxon>
    </lineage>
</organism>
<sequence>MEQRTGARAPLGTATGAAVLVLLAAACGTGQDAETARETPDTPGVDGSVGQVALSDVYLDADATIAAGDSVALRGALTNDGDTDDRLVSVSTPAAGSVTLLDEQGDSSPDGIDLPADGSVDATRGQVRMQLDDVTADITTTDTVQVTFAFQEAGQVQLDVPVGTAGS</sequence>
<dbReference type="EMBL" id="JBHSGR010000007">
    <property type="protein sequence ID" value="MFC4693407.1"/>
    <property type="molecule type" value="Genomic_DNA"/>
</dbReference>
<name>A0ABV9LIS0_9ACTN</name>
<protein>
    <submittedName>
        <fullName evidence="1">Copper chaperone PCu(A)C</fullName>
    </submittedName>
</protein>
<dbReference type="SUPFAM" id="SSF110087">
    <property type="entry name" value="DR1885-like metal-binding protein"/>
    <property type="match status" value="1"/>
</dbReference>
<evidence type="ECO:0000313" key="2">
    <source>
        <dbReference type="Proteomes" id="UP001596025"/>
    </source>
</evidence>
<gene>
    <name evidence="1" type="ORF">ACFO3M_08420</name>
</gene>
<dbReference type="Pfam" id="PF04314">
    <property type="entry name" value="PCuAC"/>
    <property type="match status" value="1"/>
</dbReference>
<reference evidence="2" key="1">
    <citation type="journal article" date="2019" name="Int. J. Syst. Evol. Microbiol.">
        <title>The Global Catalogue of Microorganisms (GCM) 10K type strain sequencing project: providing services to taxonomists for standard genome sequencing and annotation.</title>
        <authorList>
            <consortium name="The Broad Institute Genomics Platform"/>
            <consortium name="The Broad Institute Genome Sequencing Center for Infectious Disease"/>
            <person name="Wu L."/>
            <person name="Ma J."/>
        </authorList>
    </citation>
    <scope>NUCLEOTIDE SEQUENCE [LARGE SCALE GENOMIC DNA]</scope>
    <source>
        <strain evidence="2">CCUG 62763</strain>
    </source>
</reference>
<proteinExistence type="predicted"/>
<dbReference type="InterPro" id="IPR007410">
    <property type="entry name" value="LpqE-like"/>
</dbReference>
<dbReference type="PROSITE" id="PS51257">
    <property type="entry name" value="PROKAR_LIPOPROTEIN"/>
    <property type="match status" value="1"/>
</dbReference>